<dbReference type="EC" id="1.11.1.7" evidence="3"/>
<feature type="site" description="Transition state stabilizer" evidence="11">
    <location>
        <position position="60"/>
    </location>
</feature>
<feature type="disulfide bond" evidence="12">
    <location>
        <begin position="66"/>
        <end position="71"/>
    </location>
</feature>
<dbReference type="InterPro" id="IPR000823">
    <property type="entry name" value="Peroxidase_pln"/>
</dbReference>
<dbReference type="PROSITE" id="PS50873">
    <property type="entry name" value="PEROXIDASE_4"/>
    <property type="match status" value="1"/>
</dbReference>
<feature type="binding site" evidence="10">
    <location>
        <position position="68"/>
    </location>
    <ligand>
        <name>Ca(2+)</name>
        <dbReference type="ChEBI" id="CHEBI:29108"/>
        <label>1</label>
    </ligand>
</feature>
<evidence type="ECO:0000256" key="7">
    <source>
        <dbReference type="ARBA" id="ARBA00023002"/>
    </source>
</evidence>
<dbReference type="GO" id="GO:0006979">
    <property type="term" value="P:response to oxidative stress"/>
    <property type="evidence" value="ECO:0007669"/>
    <property type="project" value="InterPro"/>
</dbReference>
<dbReference type="AlphaFoldDB" id="A0AAD3XDP1"/>
<dbReference type="Proteomes" id="UP001279734">
    <property type="component" value="Unassembled WGS sequence"/>
</dbReference>
<evidence type="ECO:0000313" key="16">
    <source>
        <dbReference type="EMBL" id="GMH01648.1"/>
    </source>
</evidence>
<keyword evidence="5" id="KW-0349">Heme</keyword>
<feature type="binding site" evidence="10">
    <location>
        <position position="72"/>
    </location>
    <ligand>
        <name>Ca(2+)</name>
        <dbReference type="ChEBI" id="CHEBI:29108"/>
        <label>1</label>
    </ligand>
</feature>
<organism evidence="16 17">
    <name type="scientific">Nepenthes gracilis</name>
    <name type="common">Slender pitcher plant</name>
    <dbReference type="NCBI Taxonomy" id="150966"/>
    <lineage>
        <taxon>Eukaryota</taxon>
        <taxon>Viridiplantae</taxon>
        <taxon>Streptophyta</taxon>
        <taxon>Embryophyta</taxon>
        <taxon>Tracheophyta</taxon>
        <taxon>Spermatophyta</taxon>
        <taxon>Magnoliopsida</taxon>
        <taxon>eudicotyledons</taxon>
        <taxon>Gunneridae</taxon>
        <taxon>Pentapetalae</taxon>
        <taxon>Caryophyllales</taxon>
        <taxon>Nepenthaceae</taxon>
        <taxon>Nepenthes</taxon>
    </lineage>
</organism>
<dbReference type="GO" id="GO:0046872">
    <property type="term" value="F:metal ion binding"/>
    <property type="evidence" value="ECO:0007669"/>
    <property type="project" value="UniProtKB-KW"/>
</dbReference>
<feature type="binding site" evidence="10">
    <location>
        <position position="70"/>
    </location>
    <ligand>
        <name>Ca(2+)</name>
        <dbReference type="ChEBI" id="CHEBI:29108"/>
        <label>1</label>
    </ligand>
</feature>
<comment type="cofactor">
    <cofactor evidence="2">
        <name>heme b</name>
        <dbReference type="ChEBI" id="CHEBI:60344"/>
    </cofactor>
</comment>
<evidence type="ECO:0000256" key="13">
    <source>
        <dbReference type="RuleBase" id="RU004241"/>
    </source>
</evidence>
<dbReference type="EMBL" id="BSYO01000003">
    <property type="protein sequence ID" value="GMH01648.1"/>
    <property type="molecule type" value="Genomic_DNA"/>
</dbReference>
<dbReference type="Pfam" id="PF00141">
    <property type="entry name" value="peroxidase"/>
    <property type="match status" value="1"/>
</dbReference>
<feature type="binding site" evidence="10">
    <location>
        <position position="65"/>
    </location>
    <ligand>
        <name>Ca(2+)</name>
        <dbReference type="ChEBI" id="CHEBI:29108"/>
        <label>1</label>
    </ligand>
</feature>
<keyword evidence="12" id="KW-1015">Disulfide bond</keyword>
<evidence type="ECO:0000256" key="11">
    <source>
        <dbReference type="PIRSR" id="PIRSR600823-4"/>
    </source>
</evidence>
<keyword evidence="8" id="KW-0408">Iron</keyword>
<evidence type="ECO:0000256" key="14">
    <source>
        <dbReference type="SAM" id="SignalP"/>
    </source>
</evidence>
<comment type="cofactor">
    <cofactor evidence="10">
        <name>Ca(2+)</name>
        <dbReference type="ChEBI" id="CHEBI:29108"/>
    </cofactor>
    <text evidence="10">Binds 2 calcium ions per subunit.</text>
</comment>
<evidence type="ECO:0000256" key="3">
    <source>
        <dbReference type="ARBA" id="ARBA00012313"/>
    </source>
</evidence>
<keyword evidence="7" id="KW-0560">Oxidoreductase</keyword>
<evidence type="ECO:0000313" key="17">
    <source>
        <dbReference type="Proteomes" id="UP001279734"/>
    </source>
</evidence>
<evidence type="ECO:0000256" key="5">
    <source>
        <dbReference type="ARBA" id="ARBA00022617"/>
    </source>
</evidence>
<evidence type="ECO:0000256" key="9">
    <source>
        <dbReference type="PIRSR" id="PIRSR600823-1"/>
    </source>
</evidence>
<feature type="signal peptide" evidence="14">
    <location>
        <begin position="1"/>
        <end position="19"/>
    </location>
</feature>
<dbReference type="PANTHER" id="PTHR31517:SF17">
    <property type="entry name" value="PEROXIDASE 6"/>
    <property type="match status" value="1"/>
</dbReference>
<dbReference type="InterPro" id="IPR002016">
    <property type="entry name" value="Haem_peroxidase"/>
</dbReference>
<comment type="caution">
    <text evidence="16">The sequence shown here is derived from an EMBL/GenBank/DDBJ whole genome shotgun (WGS) entry which is preliminary data.</text>
</comment>
<feature type="binding site" evidence="10">
    <location>
        <position position="74"/>
    </location>
    <ligand>
        <name>Ca(2+)</name>
        <dbReference type="ChEBI" id="CHEBI:29108"/>
        <label>1</label>
    </ligand>
</feature>
<evidence type="ECO:0000256" key="4">
    <source>
        <dbReference type="ARBA" id="ARBA00022559"/>
    </source>
</evidence>
<protein>
    <recommendedName>
        <fullName evidence="3">peroxidase</fullName>
        <ecNumber evidence="3">1.11.1.7</ecNumber>
    </recommendedName>
</protein>
<proteinExistence type="inferred from homology"/>
<dbReference type="GO" id="GO:0140825">
    <property type="term" value="F:lactoperoxidase activity"/>
    <property type="evidence" value="ECO:0007669"/>
    <property type="project" value="UniProtKB-EC"/>
</dbReference>
<keyword evidence="17" id="KW-1185">Reference proteome</keyword>
<keyword evidence="14" id="KW-0732">Signal</keyword>
<dbReference type="GO" id="GO:0020037">
    <property type="term" value="F:heme binding"/>
    <property type="evidence" value="ECO:0007669"/>
    <property type="project" value="InterPro"/>
</dbReference>
<sequence length="106" mass="11477">MVASSLNLLLSATIFLVIPEESKLSLNHDEKSRPHFHEIMYQIINAKQSASPTTAAAVLRVFFHDCMVGGCDGSTLVASNAFNKAVRDTDINLSLPGDAFDLVTRA</sequence>
<dbReference type="InterPro" id="IPR010255">
    <property type="entry name" value="Haem_peroxidase_sf"/>
</dbReference>
<evidence type="ECO:0000256" key="6">
    <source>
        <dbReference type="ARBA" id="ARBA00022723"/>
    </source>
</evidence>
<feature type="domain" description="Plant heme peroxidase family profile" evidence="15">
    <location>
        <begin position="23"/>
        <end position="106"/>
    </location>
</feature>
<dbReference type="SUPFAM" id="SSF48113">
    <property type="entry name" value="Heme-dependent peroxidases"/>
    <property type="match status" value="1"/>
</dbReference>
<dbReference type="PROSITE" id="PS00436">
    <property type="entry name" value="PEROXIDASE_2"/>
    <property type="match status" value="1"/>
</dbReference>
<evidence type="ECO:0000256" key="1">
    <source>
        <dbReference type="ARBA" id="ARBA00000189"/>
    </source>
</evidence>
<evidence type="ECO:0000259" key="15">
    <source>
        <dbReference type="PROSITE" id="PS50873"/>
    </source>
</evidence>
<keyword evidence="4" id="KW-0575">Peroxidase</keyword>
<comment type="similarity">
    <text evidence="13">Belongs to the peroxidase family.</text>
</comment>
<dbReference type="PANTHER" id="PTHR31517">
    <property type="match status" value="1"/>
</dbReference>
<evidence type="ECO:0000256" key="2">
    <source>
        <dbReference type="ARBA" id="ARBA00001970"/>
    </source>
</evidence>
<evidence type="ECO:0000256" key="12">
    <source>
        <dbReference type="PIRSR" id="PIRSR600823-5"/>
    </source>
</evidence>
<feature type="chain" id="PRO_5042223669" description="peroxidase" evidence="14">
    <location>
        <begin position="20"/>
        <end position="106"/>
    </location>
</feature>
<feature type="active site" description="Proton acceptor" evidence="9">
    <location>
        <position position="64"/>
    </location>
</feature>
<accession>A0AAD3XDP1</accession>
<evidence type="ECO:0000256" key="10">
    <source>
        <dbReference type="PIRSR" id="PIRSR600823-3"/>
    </source>
</evidence>
<keyword evidence="10" id="KW-0106">Calcium</keyword>
<dbReference type="InterPro" id="IPR019794">
    <property type="entry name" value="Peroxidases_AS"/>
</dbReference>
<reference evidence="16" key="1">
    <citation type="submission" date="2023-05" db="EMBL/GenBank/DDBJ databases">
        <title>Nepenthes gracilis genome sequencing.</title>
        <authorList>
            <person name="Fukushima K."/>
        </authorList>
    </citation>
    <scope>NUCLEOTIDE SEQUENCE</scope>
    <source>
        <strain evidence="16">SING2019-196</strain>
    </source>
</reference>
<evidence type="ECO:0000256" key="8">
    <source>
        <dbReference type="ARBA" id="ARBA00023004"/>
    </source>
</evidence>
<name>A0AAD3XDP1_NEPGR</name>
<keyword evidence="6 10" id="KW-0479">Metal-binding</keyword>
<gene>
    <name evidence="16" type="ORF">Nepgr_003487</name>
</gene>
<comment type="catalytic activity">
    <reaction evidence="1">
        <text>2 a phenolic donor + H2O2 = 2 a phenolic radical donor + 2 H2O</text>
        <dbReference type="Rhea" id="RHEA:56136"/>
        <dbReference type="ChEBI" id="CHEBI:15377"/>
        <dbReference type="ChEBI" id="CHEBI:16240"/>
        <dbReference type="ChEBI" id="CHEBI:139520"/>
        <dbReference type="ChEBI" id="CHEBI:139521"/>
        <dbReference type="EC" id="1.11.1.7"/>
    </reaction>
</comment>
<dbReference type="Gene3D" id="1.10.520.10">
    <property type="match status" value="1"/>
</dbReference>